<organism evidence="1">
    <name type="scientific">Podoviridae sp. ctHkH8</name>
    <dbReference type="NCBI Taxonomy" id="2825236"/>
    <lineage>
        <taxon>Viruses</taxon>
        <taxon>Duplodnaviria</taxon>
        <taxon>Heunggongvirae</taxon>
        <taxon>Uroviricota</taxon>
        <taxon>Caudoviricetes</taxon>
    </lineage>
</organism>
<evidence type="ECO:0000313" key="1">
    <source>
        <dbReference type="EMBL" id="DAE06096.1"/>
    </source>
</evidence>
<dbReference type="EMBL" id="BK015426">
    <property type="protein sequence ID" value="DAE06096.1"/>
    <property type="molecule type" value="Genomic_DNA"/>
</dbReference>
<sequence>MKLQYIVSVPATSTAAITLPFGVSQVKLRGSVPMPITGIGQISNAGINQCASIRFPIIDGKSPNTFSAYNGRCQK</sequence>
<accession>A0A8S5PHC4</accession>
<name>A0A8S5PHC4_9CAUD</name>
<reference evidence="1" key="1">
    <citation type="journal article" date="2021" name="Proc. Natl. Acad. Sci. U.S.A.">
        <title>A Catalog of Tens of Thousands of Viruses from Human Metagenomes Reveals Hidden Associations with Chronic Diseases.</title>
        <authorList>
            <person name="Tisza M.J."/>
            <person name="Buck C.B."/>
        </authorList>
    </citation>
    <scope>NUCLEOTIDE SEQUENCE</scope>
    <source>
        <strain evidence="1">CtHkH8</strain>
    </source>
</reference>
<proteinExistence type="predicted"/>
<protein>
    <submittedName>
        <fullName evidence="1">Uncharacterized protein</fullName>
    </submittedName>
</protein>